<dbReference type="PANTHER" id="PTHR35803">
    <property type="entry name" value="GLUCAN 1,4-ALPHA-GLUCOSIDASE SUSB-RELATED"/>
    <property type="match status" value="1"/>
</dbReference>
<dbReference type="InterPro" id="IPR052720">
    <property type="entry name" value="Glycosyl_hydrolase_97"/>
</dbReference>
<dbReference type="InterPro" id="IPR029486">
    <property type="entry name" value="GH97_N"/>
</dbReference>
<evidence type="ECO:0000313" key="6">
    <source>
        <dbReference type="Proteomes" id="UP001217500"/>
    </source>
</evidence>
<dbReference type="Pfam" id="PF10566">
    <property type="entry name" value="Glyco_hydro_97"/>
    <property type="match status" value="1"/>
</dbReference>
<dbReference type="Pfam" id="PF14509">
    <property type="entry name" value="GH97_C"/>
    <property type="match status" value="1"/>
</dbReference>
<reference evidence="5" key="1">
    <citation type="submission" date="2023-01" db="EMBL/GenBank/DDBJ databases">
        <title>The genome sequence of Kordiimonadaceae bacterium 6D33.</title>
        <authorList>
            <person name="Liu Y."/>
        </authorList>
    </citation>
    <scope>NUCLEOTIDE SEQUENCE</scope>
    <source>
        <strain evidence="5">6D33</strain>
    </source>
</reference>
<proteinExistence type="predicted"/>
<dbReference type="InterPro" id="IPR013785">
    <property type="entry name" value="Aldolase_TIM"/>
</dbReference>
<dbReference type="Gene3D" id="3.20.20.70">
    <property type="entry name" value="Aldolase class I"/>
    <property type="match status" value="1"/>
</dbReference>
<dbReference type="RefSeq" id="WP_289501899.1">
    <property type="nucleotide sequence ID" value="NZ_CP116805.1"/>
</dbReference>
<name>A0AAE9XLS5_9PROT</name>
<feature type="domain" description="Glycosyl-hydrolase 97 N-terminal" evidence="3">
    <location>
        <begin position="27"/>
        <end position="273"/>
    </location>
</feature>
<accession>A0AAE9XLS5</accession>
<evidence type="ECO:0000313" key="5">
    <source>
        <dbReference type="EMBL" id="WCL52616.1"/>
    </source>
</evidence>
<keyword evidence="6" id="KW-1185">Reference proteome</keyword>
<dbReference type="EMBL" id="CP116805">
    <property type="protein sequence ID" value="WCL52616.1"/>
    <property type="molecule type" value="Genomic_DNA"/>
</dbReference>
<dbReference type="Proteomes" id="UP001217500">
    <property type="component" value="Chromosome"/>
</dbReference>
<feature type="domain" description="Glycosyl-hydrolase 97 catalytic" evidence="2">
    <location>
        <begin position="291"/>
        <end position="478"/>
    </location>
</feature>
<dbReference type="Gene3D" id="2.70.98.10">
    <property type="match status" value="1"/>
</dbReference>
<dbReference type="KEGG" id="gso:PH603_08700"/>
<dbReference type="GO" id="GO:0030246">
    <property type="term" value="F:carbohydrate binding"/>
    <property type="evidence" value="ECO:0007669"/>
    <property type="project" value="InterPro"/>
</dbReference>
<gene>
    <name evidence="5" type="ORF">PH603_08700</name>
</gene>
<evidence type="ECO:0000259" key="3">
    <source>
        <dbReference type="Pfam" id="PF14508"/>
    </source>
</evidence>
<dbReference type="InterPro" id="IPR019563">
    <property type="entry name" value="GH97_catalytic"/>
</dbReference>
<dbReference type="AlphaFoldDB" id="A0AAE9XLS5"/>
<dbReference type="InterPro" id="IPR017853">
    <property type="entry name" value="GH"/>
</dbReference>
<evidence type="ECO:0000259" key="2">
    <source>
        <dbReference type="Pfam" id="PF10566"/>
    </source>
</evidence>
<keyword evidence="5" id="KW-0378">Hydrolase</keyword>
<feature type="domain" description="Glycosyl-hydrolase 97 C-terminal oligomerisation" evidence="4">
    <location>
        <begin position="574"/>
        <end position="674"/>
    </location>
</feature>
<dbReference type="InterPro" id="IPR029483">
    <property type="entry name" value="GH97_C"/>
</dbReference>
<protein>
    <submittedName>
        <fullName evidence="5">Glycoside hydrolase family 97 protein</fullName>
    </submittedName>
</protein>
<evidence type="ECO:0000256" key="1">
    <source>
        <dbReference type="SAM" id="SignalP"/>
    </source>
</evidence>
<dbReference type="InterPro" id="IPR014718">
    <property type="entry name" value="GH-type_carb-bd"/>
</dbReference>
<feature type="signal peptide" evidence="1">
    <location>
        <begin position="1"/>
        <end position="21"/>
    </location>
</feature>
<evidence type="ECO:0000259" key="4">
    <source>
        <dbReference type="Pfam" id="PF14509"/>
    </source>
</evidence>
<feature type="chain" id="PRO_5042052915" evidence="1">
    <location>
        <begin position="22"/>
        <end position="678"/>
    </location>
</feature>
<dbReference type="Pfam" id="PF14508">
    <property type="entry name" value="GH97_N"/>
    <property type="match status" value="1"/>
</dbReference>
<organism evidence="5 6">
    <name type="scientific">Gimibacter soli</name>
    <dbReference type="NCBI Taxonomy" id="3024400"/>
    <lineage>
        <taxon>Bacteria</taxon>
        <taxon>Pseudomonadati</taxon>
        <taxon>Pseudomonadota</taxon>
        <taxon>Alphaproteobacteria</taxon>
        <taxon>Kordiimonadales</taxon>
        <taxon>Temperatibacteraceae</taxon>
        <taxon>Gimibacter</taxon>
    </lineage>
</organism>
<dbReference type="SUPFAM" id="SSF51445">
    <property type="entry name" value="(Trans)glycosidases"/>
    <property type="match status" value="1"/>
</dbReference>
<dbReference type="GO" id="GO:0016787">
    <property type="term" value="F:hydrolase activity"/>
    <property type="evidence" value="ECO:0007669"/>
    <property type="project" value="UniProtKB-KW"/>
</dbReference>
<keyword evidence="1" id="KW-0732">Signal</keyword>
<sequence length="678" mass="75428">MFKAIGLALAGLLFVGTPVAADDVAAVASPSDVLAVELKAEKGVLQYRVTRFGEPVVDWSKLAIALKGAPTLGAGATIAKTATRSEDDTWDLPWGERSRVRNHFNELTATVADKGGRTFDVVFRVYDDGLGFRYDVPKQDALAEALIRDEETEFRFAEPATTWWIEARLPNRYEYIYKTTPLEAVTMAHTPITMRTEDGLHISIHEAALVDYSGMSVRRTKGRAFKADLAPSSEKGVLVRGATPFVTPWRTLMISDTAGGLVESDLVLNLNEPNKLGDVSWVEPGKYVGIWWGMHLGVESWESGPIHGANTKNTMRYIDFAAENGFKGVLVEGWNIGWDGDWVQNGDLFDFTKAYPDYDIEKLAAYALSKGVRLVAHNETSGNIANYEDQMAAAYAMYERLGIRQIKTGYVADAGHIKARGADGKMHLEYHDGQVTQRHHIKVLEEAAKHRLSINSHEPVKDTGLRRTYPNWISREGARGQEYNAWGTPPNPPEHVAVLPFTRMLSGPMDYTPGIFDLTFNYEKTNGNRPQSTLAQQLAHYVVIYSPIQMVADLPENYGKHPDAFRFIKDVVTDWDETKVLNAEIGDYVTIARKAKGSGEWFLGSLTDEEGRMLSVPLSFLTPGTRYRAEIYRDGDKAHWDTAPYDFVREEKTVTSADTLTLRLAAGGGQAIRFLPQP</sequence>
<dbReference type="PANTHER" id="PTHR35803:SF1">
    <property type="entry name" value="GLUCAN 1,4-ALPHA-GLUCOSIDASE SUSB"/>
    <property type="match status" value="1"/>
</dbReference>